<name>A0A4Z0GG30_9ACTN</name>
<dbReference type="PANTHER" id="PTHR36302">
    <property type="entry name" value="BLR7088 PROTEIN"/>
    <property type="match status" value="1"/>
</dbReference>
<sequence length="176" mass="18463">MTSAPTTPERRPAAAPTALGRRAPAALAAGAALALLLTGCGGDDKESEKHRTATAPLLSVTGAYMPRPAMSDMAAGFLTVRNAGGSADRLTSVTTPLSKDVTLHATQGTRMQRVPDLEVPAHGELRLASGGSHLMLGKLDHRPKVGEKVRFTLHFADSDPIQVEVPVRPITYRPGN</sequence>
<dbReference type="OrthoDB" id="9796962at2"/>
<dbReference type="AlphaFoldDB" id="A0A4Z0GG30"/>
<dbReference type="Pfam" id="PF04314">
    <property type="entry name" value="PCuAC"/>
    <property type="match status" value="1"/>
</dbReference>
<dbReference type="RefSeq" id="WP_135341526.1">
    <property type="nucleotide sequence ID" value="NZ_JBHLTX010000053.1"/>
</dbReference>
<dbReference type="InterPro" id="IPR007410">
    <property type="entry name" value="LpqE-like"/>
</dbReference>
<gene>
    <name evidence="1" type="ORF">E4099_25870</name>
</gene>
<evidence type="ECO:0000313" key="2">
    <source>
        <dbReference type="Proteomes" id="UP000297948"/>
    </source>
</evidence>
<keyword evidence="2" id="KW-1185">Reference proteome</keyword>
<protein>
    <submittedName>
        <fullName evidence="1">Copper chaperone PCu(A)C</fullName>
    </submittedName>
</protein>
<proteinExistence type="predicted"/>
<dbReference type="Proteomes" id="UP000297948">
    <property type="component" value="Unassembled WGS sequence"/>
</dbReference>
<evidence type="ECO:0000313" key="1">
    <source>
        <dbReference type="EMBL" id="TGA95237.1"/>
    </source>
</evidence>
<dbReference type="SUPFAM" id="SSF110087">
    <property type="entry name" value="DR1885-like metal-binding protein"/>
    <property type="match status" value="1"/>
</dbReference>
<dbReference type="PANTHER" id="PTHR36302:SF1">
    <property type="entry name" value="COPPER CHAPERONE PCU(A)C"/>
    <property type="match status" value="1"/>
</dbReference>
<reference evidence="1 2" key="1">
    <citation type="submission" date="2019-03" db="EMBL/GenBank/DDBJ databases">
        <authorList>
            <person name="Gonzalez-Pimentel J.L."/>
        </authorList>
    </citation>
    <scope>NUCLEOTIDE SEQUENCE [LARGE SCALE GENOMIC DNA]</scope>
    <source>
        <strain evidence="1 2">JCM 31289</strain>
    </source>
</reference>
<dbReference type="Gene3D" id="2.60.40.1890">
    <property type="entry name" value="PCu(A)C copper chaperone"/>
    <property type="match status" value="1"/>
</dbReference>
<dbReference type="InterPro" id="IPR036182">
    <property type="entry name" value="PCuAC_sf"/>
</dbReference>
<dbReference type="InterPro" id="IPR058248">
    <property type="entry name" value="Lxx211020-like"/>
</dbReference>
<dbReference type="EMBL" id="SRID01000336">
    <property type="protein sequence ID" value="TGA95237.1"/>
    <property type="molecule type" value="Genomic_DNA"/>
</dbReference>
<comment type="caution">
    <text evidence="1">The sequence shown here is derived from an EMBL/GenBank/DDBJ whole genome shotgun (WGS) entry which is preliminary data.</text>
</comment>
<accession>A0A4Z0GG30</accession>
<organism evidence="1 2">
    <name type="scientific">Streptomyces palmae</name>
    <dbReference type="NCBI Taxonomy" id="1701085"/>
    <lineage>
        <taxon>Bacteria</taxon>
        <taxon>Bacillati</taxon>
        <taxon>Actinomycetota</taxon>
        <taxon>Actinomycetes</taxon>
        <taxon>Kitasatosporales</taxon>
        <taxon>Streptomycetaceae</taxon>
        <taxon>Streptomyces</taxon>
    </lineage>
</organism>